<dbReference type="InterPro" id="IPR001915">
    <property type="entry name" value="Peptidase_M48"/>
</dbReference>
<evidence type="ECO:0000256" key="5">
    <source>
        <dbReference type="ARBA" id="ARBA00023049"/>
    </source>
</evidence>
<proteinExistence type="inferred from homology"/>
<dbReference type="GO" id="GO:0004222">
    <property type="term" value="F:metalloendopeptidase activity"/>
    <property type="evidence" value="ECO:0007669"/>
    <property type="project" value="InterPro"/>
</dbReference>
<dbReference type="AlphaFoldDB" id="A0A7S2U3T5"/>
<keyword evidence="5 6" id="KW-0482">Metalloprotease</keyword>
<dbReference type="Pfam" id="PF01435">
    <property type="entry name" value="Peptidase_M48"/>
    <property type="match status" value="1"/>
</dbReference>
<dbReference type="GO" id="GO:0046872">
    <property type="term" value="F:metal ion binding"/>
    <property type="evidence" value="ECO:0007669"/>
    <property type="project" value="UniProtKB-KW"/>
</dbReference>
<name>A0A7S2U3T5_9EUKA</name>
<sequence length="176" mass="19797">MGHEMSHALLRHGGERISKSQMVLFAQSALSFVVWALVPDGVFEFLHIRAILGLEGLQQSILNIMLSLPNTRAQETEADYLGLLLSSAACYDPRQAPVLWEKFAAMKEAKGQEPPEILSTHPHSNKRAENLIGWQKDAYEMRTMCKCGPLVKHGQESQHYFTFSRFLGSNNETPNE</sequence>
<gene>
    <name evidence="8" type="ORF">LSP00402_LOCUS20571</name>
</gene>
<reference evidence="8" key="1">
    <citation type="submission" date="2021-01" db="EMBL/GenBank/DDBJ databases">
        <authorList>
            <person name="Corre E."/>
            <person name="Pelletier E."/>
            <person name="Niang G."/>
            <person name="Scheremetjew M."/>
            <person name="Finn R."/>
            <person name="Kale V."/>
            <person name="Holt S."/>
            <person name="Cochrane G."/>
            <person name="Meng A."/>
            <person name="Brown T."/>
            <person name="Cohen L."/>
        </authorList>
    </citation>
    <scope>NUCLEOTIDE SEQUENCE</scope>
    <source>
        <strain evidence="8">CCMP622</strain>
    </source>
</reference>
<evidence type="ECO:0000256" key="2">
    <source>
        <dbReference type="ARBA" id="ARBA00022723"/>
    </source>
</evidence>
<accession>A0A7S2U3T5</accession>
<organism evidence="8">
    <name type="scientific">Lotharella oceanica</name>
    <dbReference type="NCBI Taxonomy" id="641309"/>
    <lineage>
        <taxon>Eukaryota</taxon>
        <taxon>Sar</taxon>
        <taxon>Rhizaria</taxon>
        <taxon>Cercozoa</taxon>
        <taxon>Chlorarachniophyceae</taxon>
        <taxon>Lotharella</taxon>
    </lineage>
</organism>
<evidence type="ECO:0000256" key="6">
    <source>
        <dbReference type="RuleBase" id="RU003983"/>
    </source>
</evidence>
<dbReference type="PANTHER" id="PTHR22726">
    <property type="entry name" value="METALLOENDOPEPTIDASE OMA1"/>
    <property type="match status" value="1"/>
</dbReference>
<dbReference type="GO" id="GO:0051603">
    <property type="term" value="P:proteolysis involved in protein catabolic process"/>
    <property type="evidence" value="ECO:0007669"/>
    <property type="project" value="TreeGrafter"/>
</dbReference>
<evidence type="ECO:0000259" key="7">
    <source>
        <dbReference type="Pfam" id="PF01435"/>
    </source>
</evidence>
<dbReference type="GO" id="GO:0016020">
    <property type="term" value="C:membrane"/>
    <property type="evidence" value="ECO:0007669"/>
    <property type="project" value="TreeGrafter"/>
</dbReference>
<dbReference type="EMBL" id="HBHP01033399">
    <property type="protein sequence ID" value="CAD9776558.1"/>
    <property type="molecule type" value="Transcribed_RNA"/>
</dbReference>
<evidence type="ECO:0000256" key="3">
    <source>
        <dbReference type="ARBA" id="ARBA00022801"/>
    </source>
</evidence>
<evidence type="ECO:0000256" key="1">
    <source>
        <dbReference type="ARBA" id="ARBA00022670"/>
    </source>
</evidence>
<feature type="domain" description="Peptidase M48" evidence="7">
    <location>
        <begin position="1"/>
        <end position="134"/>
    </location>
</feature>
<dbReference type="PANTHER" id="PTHR22726:SF1">
    <property type="entry name" value="METALLOENDOPEPTIDASE OMA1, MITOCHONDRIAL"/>
    <property type="match status" value="1"/>
</dbReference>
<comment type="cofactor">
    <cofactor evidence="6">
        <name>Zn(2+)</name>
        <dbReference type="ChEBI" id="CHEBI:29105"/>
    </cofactor>
    <text evidence="6">Binds 1 zinc ion per subunit.</text>
</comment>
<dbReference type="CDD" id="cd07331">
    <property type="entry name" value="M48C_Oma1_like"/>
    <property type="match status" value="1"/>
</dbReference>
<dbReference type="InterPro" id="IPR051156">
    <property type="entry name" value="Mito/Outer_Membr_Metalloprot"/>
</dbReference>
<keyword evidence="1 6" id="KW-0645">Protease</keyword>
<keyword evidence="4 6" id="KW-0862">Zinc</keyword>
<comment type="similarity">
    <text evidence="6">Belongs to the peptidase M48 family.</text>
</comment>
<evidence type="ECO:0000256" key="4">
    <source>
        <dbReference type="ARBA" id="ARBA00022833"/>
    </source>
</evidence>
<protein>
    <recommendedName>
        <fullName evidence="7">Peptidase M48 domain-containing protein</fullName>
    </recommendedName>
</protein>
<evidence type="ECO:0000313" key="8">
    <source>
        <dbReference type="EMBL" id="CAD9776558.1"/>
    </source>
</evidence>
<keyword evidence="2" id="KW-0479">Metal-binding</keyword>
<keyword evidence="3 6" id="KW-0378">Hydrolase</keyword>